<keyword evidence="9" id="KW-1185">Reference proteome</keyword>
<protein>
    <recommendedName>
        <fullName evidence="6">Lipoprotein</fullName>
    </recommendedName>
</protein>
<evidence type="ECO:0000256" key="1">
    <source>
        <dbReference type="ARBA" id="ARBA00004635"/>
    </source>
</evidence>
<dbReference type="Gene3D" id="3.40.190.10">
    <property type="entry name" value="Periplasmic binding protein-like II"/>
    <property type="match status" value="2"/>
</dbReference>
<comment type="similarity">
    <text evidence="6">Belongs to the nlpA lipoprotein family.</text>
</comment>
<dbReference type="PROSITE" id="PS51257">
    <property type="entry name" value="PROKAR_LIPOPROTEIN"/>
    <property type="match status" value="1"/>
</dbReference>
<keyword evidence="3" id="KW-0472">Membrane</keyword>
<evidence type="ECO:0000256" key="6">
    <source>
        <dbReference type="PIRNR" id="PIRNR002854"/>
    </source>
</evidence>
<feature type="chain" id="PRO_5045993424" description="Lipoprotein" evidence="7">
    <location>
        <begin position="21"/>
        <end position="278"/>
    </location>
</feature>
<evidence type="ECO:0000256" key="2">
    <source>
        <dbReference type="ARBA" id="ARBA00022729"/>
    </source>
</evidence>
<reference evidence="8 9" key="1">
    <citation type="submission" date="2021-03" db="EMBL/GenBank/DDBJ databases">
        <title>Genomic Encyclopedia of Type Strains, Phase IV (KMG-IV): sequencing the most valuable type-strain genomes for metagenomic binning, comparative biology and taxonomic classification.</title>
        <authorList>
            <person name="Goeker M."/>
        </authorList>
    </citation>
    <scope>NUCLEOTIDE SEQUENCE [LARGE SCALE GENOMIC DNA]</scope>
    <source>
        <strain evidence="8 9">DSM 6139</strain>
    </source>
</reference>
<name>A0ABS4G725_9CLOT</name>
<dbReference type="InterPro" id="IPR004872">
    <property type="entry name" value="Lipoprotein_NlpA"/>
</dbReference>
<evidence type="ECO:0000256" key="7">
    <source>
        <dbReference type="SAM" id="SignalP"/>
    </source>
</evidence>
<evidence type="ECO:0000313" key="8">
    <source>
        <dbReference type="EMBL" id="MBP1920344.1"/>
    </source>
</evidence>
<dbReference type="PIRSF" id="PIRSF002854">
    <property type="entry name" value="MetQ"/>
    <property type="match status" value="1"/>
</dbReference>
<evidence type="ECO:0000256" key="5">
    <source>
        <dbReference type="ARBA" id="ARBA00023288"/>
    </source>
</evidence>
<evidence type="ECO:0000256" key="4">
    <source>
        <dbReference type="ARBA" id="ARBA00023139"/>
    </source>
</evidence>
<evidence type="ECO:0000313" key="9">
    <source>
        <dbReference type="Proteomes" id="UP001519271"/>
    </source>
</evidence>
<sequence>MKSKKLVALGLTLALSIAAAACGSKTPTPTTAPTAAPTKVELKTLKVGATPVPHAEILEVVKPLLEAKGYKLEIVEFTDYVTPNKALSSKELDANFFQHVPYLDEMNTKENLKLTYTVKVHVEPIAFYSETLKDIKELKDGSTIAIPNDPTNGARALILLAANGLIKVKDGLLITAMDITENPKNLKFEELEAAAIARALQDVDGAVINTNYALEAGLNPVADALIIEDQESPYANILAVREDNKDDAGIKALGEALNSPEVKAFIESEYKGAIVPAF</sequence>
<keyword evidence="5 6" id="KW-0449">Lipoprotein</keyword>
<dbReference type="RefSeq" id="WP_209460519.1">
    <property type="nucleotide sequence ID" value="NZ_JAGGKC010000028.1"/>
</dbReference>
<evidence type="ECO:0000256" key="3">
    <source>
        <dbReference type="ARBA" id="ARBA00023136"/>
    </source>
</evidence>
<keyword evidence="4" id="KW-0564">Palmitate</keyword>
<gene>
    <name evidence="8" type="ORF">J2Z34_002855</name>
</gene>
<dbReference type="PANTHER" id="PTHR30429:SF0">
    <property type="entry name" value="METHIONINE-BINDING LIPOPROTEIN METQ"/>
    <property type="match status" value="1"/>
</dbReference>
<dbReference type="Pfam" id="PF03180">
    <property type="entry name" value="Lipoprotein_9"/>
    <property type="match status" value="1"/>
</dbReference>
<dbReference type="CDD" id="cd13597">
    <property type="entry name" value="PBP2_lipoprotein_Tp32"/>
    <property type="match status" value="1"/>
</dbReference>
<organism evidence="8 9">
    <name type="scientific">Youngiibacter multivorans</name>
    <dbReference type="NCBI Taxonomy" id="937251"/>
    <lineage>
        <taxon>Bacteria</taxon>
        <taxon>Bacillati</taxon>
        <taxon>Bacillota</taxon>
        <taxon>Clostridia</taxon>
        <taxon>Eubacteriales</taxon>
        <taxon>Clostridiaceae</taxon>
        <taxon>Youngiibacter</taxon>
    </lineage>
</organism>
<accession>A0ABS4G725</accession>
<comment type="subcellular location">
    <subcellularLocation>
        <location evidence="1">Membrane</location>
        <topology evidence="1">Lipid-anchor</topology>
    </subcellularLocation>
</comment>
<dbReference type="EMBL" id="JAGGKC010000028">
    <property type="protein sequence ID" value="MBP1920344.1"/>
    <property type="molecule type" value="Genomic_DNA"/>
</dbReference>
<keyword evidence="2 7" id="KW-0732">Signal</keyword>
<comment type="caution">
    <text evidence="8">The sequence shown here is derived from an EMBL/GenBank/DDBJ whole genome shotgun (WGS) entry which is preliminary data.</text>
</comment>
<dbReference type="SUPFAM" id="SSF53850">
    <property type="entry name" value="Periplasmic binding protein-like II"/>
    <property type="match status" value="1"/>
</dbReference>
<dbReference type="PANTHER" id="PTHR30429">
    <property type="entry name" value="D-METHIONINE-BINDING LIPOPROTEIN METQ"/>
    <property type="match status" value="1"/>
</dbReference>
<feature type="signal peptide" evidence="7">
    <location>
        <begin position="1"/>
        <end position="20"/>
    </location>
</feature>
<proteinExistence type="inferred from homology"/>
<dbReference type="Proteomes" id="UP001519271">
    <property type="component" value="Unassembled WGS sequence"/>
</dbReference>